<dbReference type="EMBL" id="MBFS01001406">
    <property type="protein sequence ID" value="PVV01060.1"/>
    <property type="molecule type" value="Genomic_DNA"/>
</dbReference>
<proteinExistence type="predicted"/>
<evidence type="ECO:0000313" key="1">
    <source>
        <dbReference type="EMBL" id="PVV01060.1"/>
    </source>
</evidence>
<dbReference type="Proteomes" id="UP000245609">
    <property type="component" value="Unassembled WGS sequence"/>
</dbReference>
<protein>
    <submittedName>
        <fullName evidence="1">Uncharacterized protein</fullName>
    </submittedName>
</protein>
<keyword evidence="2" id="KW-1185">Reference proteome</keyword>
<feature type="non-terminal residue" evidence="1">
    <location>
        <position position="99"/>
    </location>
</feature>
<reference evidence="1 2" key="1">
    <citation type="journal article" date="2018" name="MBio">
        <title>Comparative Genomics Reveals the Core Gene Toolbox for the Fungus-Insect Symbiosis.</title>
        <authorList>
            <person name="Wang Y."/>
            <person name="Stata M."/>
            <person name="Wang W."/>
            <person name="Stajich J.E."/>
            <person name="White M.M."/>
            <person name="Moncalvo J.M."/>
        </authorList>
    </citation>
    <scope>NUCLEOTIDE SEQUENCE [LARGE SCALE GENOMIC DNA]</scope>
    <source>
        <strain evidence="1 2">SC-DP-2</strain>
    </source>
</reference>
<accession>A0A2T9Z903</accession>
<evidence type="ECO:0000313" key="2">
    <source>
        <dbReference type="Proteomes" id="UP000245609"/>
    </source>
</evidence>
<comment type="caution">
    <text evidence="1">The sequence shown here is derived from an EMBL/GenBank/DDBJ whole genome shotgun (WGS) entry which is preliminary data.</text>
</comment>
<dbReference type="AlphaFoldDB" id="A0A2T9Z903"/>
<organism evidence="1 2">
    <name type="scientific">Smittium megazygosporum</name>
    <dbReference type="NCBI Taxonomy" id="133381"/>
    <lineage>
        <taxon>Eukaryota</taxon>
        <taxon>Fungi</taxon>
        <taxon>Fungi incertae sedis</taxon>
        <taxon>Zoopagomycota</taxon>
        <taxon>Kickxellomycotina</taxon>
        <taxon>Harpellomycetes</taxon>
        <taxon>Harpellales</taxon>
        <taxon>Legeriomycetaceae</taxon>
        <taxon>Smittium</taxon>
    </lineage>
</organism>
<name>A0A2T9Z903_9FUNG</name>
<sequence>MLLLRSKIFVPQITILVNLPLFILSDKNNSTSSKCVYNKIFDQAFAASDLLKFQKTSTSKLRKTVAMMGSSPLLGNSCWARSLHATKEYANSYGDSDNK</sequence>
<gene>
    <name evidence="1" type="ORF">BB560_004538</name>
</gene>